<accession>A0ABV3S7D9</accession>
<dbReference type="Pfam" id="PF16074">
    <property type="entry name" value="PilW"/>
    <property type="match status" value="1"/>
</dbReference>
<gene>
    <name evidence="2" type="ORF">V6X64_01360</name>
</gene>
<dbReference type="NCBIfam" id="TIGR02532">
    <property type="entry name" value="IV_pilin_GFxxxE"/>
    <property type="match status" value="1"/>
</dbReference>
<name>A0ABV3S7D9_9GAMM</name>
<keyword evidence="3" id="KW-1185">Reference proteome</keyword>
<dbReference type="RefSeq" id="WP_367966124.1">
    <property type="nucleotide sequence ID" value="NZ_JBAKFJ010000001.1"/>
</dbReference>
<evidence type="ECO:0000256" key="1">
    <source>
        <dbReference type="SAM" id="Phobius"/>
    </source>
</evidence>
<dbReference type="EMBL" id="JBAKFJ010000001">
    <property type="protein sequence ID" value="MEX0385642.1"/>
    <property type="molecule type" value="Genomic_DNA"/>
</dbReference>
<dbReference type="Pfam" id="PF07963">
    <property type="entry name" value="N_methyl"/>
    <property type="match status" value="1"/>
</dbReference>
<evidence type="ECO:0000313" key="2">
    <source>
        <dbReference type="EMBL" id="MEX0385642.1"/>
    </source>
</evidence>
<proteinExistence type="predicted"/>
<reference evidence="2 3" key="1">
    <citation type="submission" date="2024-02" db="EMBL/GenBank/DDBJ databases">
        <title>New especies of Spiribacter isolated from saline water.</title>
        <authorList>
            <person name="Leon M.J."/>
            <person name="De La Haba R."/>
            <person name="Sanchez-Porro C."/>
            <person name="Ventosa A."/>
        </authorList>
    </citation>
    <scope>NUCLEOTIDE SEQUENCE [LARGE SCALE GENOMIC DNA]</scope>
    <source>
        <strain evidence="3">ag22IC4-227</strain>
    </source>
</reference>
<dbReference type="InterPro" id="IPR012902">
    <property type="entry name" value="N_methyl_site"/>
</dbReference>
<dbReference type="Proteomes" id="UP001556653">
    <property type="component" value="Unassembled WGS sequence"/>
</dbReference>
<protein>
    <submittedName>
        <fullName evidence="2">PilW family protein</fullName>
    </submittedName>
</protein>
<evidence type="ECO:0000313" key="3">
    <source>
        <dbReference type="Proteomes" id="UP001556653"/>
    </source>
</evidence>
<sequence length="317" mass="34238">MSGRRRAGQRGFTLLELLIASALGLVVIMVATELLVGARQAERLERAHARLVDSARFATSLIGRALRESGYPGCHPALRRNLIADGLEPAWPPVDRIGSVSAASAGDGLVIRSMRSLGRATILSTSADGERLRLDREHGLRRGQALVVAARATADCVLFHQAANTVDILHRGPGLDGLNRRPPGGYRPLAGGIELLVPERTVFYVDDAVGQPGVRSLYRRQDSRGGRREELVVGVERLKLRFGLDESGDGTVDRYVSAAEHATHGEVAAVQVDLLVASHHTPGVLDAPMRLDSGETAIDRRLYETVTLTIALRNQRP</sequence>
<dbReference type="PROSITE" id="PS00409">
    <property type="entry name" value="PROKAR_NTER_METHYL"/>
    <property type="match status" value="1"/>
</dbReference>
<organism evidence="2 3">
    <name type="scientific">Spiribacter onubensis</name>
    <dbReference type="NCBI Taxonomy" id="3122420"/>
    <lineage>
        <taxon>Bacteria</taxon>
        <taxon>Pseudomonadati</taxon>
        <taxon>Pseudomonadota</taxon>
        <taxon>Gammaproteobacteria</taxon>
        <taxon>Chromatiales</taxon>
        <taxon>Ectothiorhodospiraceae</taxon>
        <taxon>Spiribacter</taxon>
    </lineage>
</organism>
<comment type="caution">
    <text evidence="2">The sequence shown here is derived from an EMBL/GenBank/DDBJ whole genome shotgun (WGS) entry which is preliminary data.</text>
</comment>
<keyword evidence="1" id="KW-0472">Membrane</keyword>
<dbReference type="InterPro" id="IPR032092">
    <property type="entry name" value="PilW"/>
</dbReference>
<keyword evidence="1" id="KW-0812">Transmembrane</keyword>
<feature type="transmembrane region" description="Helical" evidence="1">
    <location>
        <begin position="12"/>
        <end position="36"/>
    </location>
</feature>
<keyword evidence="1" id="KW-1133">Transmembrane helix</keyword>